<evidence type="ECO:0000259" key="4">
    <source>
        <dbReference type="PROSITE" id="PS50887"/>
    </source>
</evidence>
<evidence type="ECO:0000313" key="6">
    <source>
        <dbReference type="Proteomes" id="UP000298325"/>
    </source>
</evidence>
<dbReference type="SUPFAM" id="SSF141868">
    <property type="entry name" value="EAL domain-like"/>
    <property type="match status" value="1"/>
</dbReference>
<comment type="caution">
    <text evidence="5">The sequence shown here is derived from an EMBL/GenBank/DDBJ whole genome shotgun (WGS) entry which is preliminary data.</text>
</comment>
<feature type="domain" description="EAL" evidence="3">
    <location>
        <begin position="719"/>
        <end position="974"/>
    </location>
</feature>
<dbReference type="Gene3D" id="3.30.450.20">
    <property type="entry name" value="PAS domain"/>
    <property type="match status" value="3"/>
</dbReference>
<dbReference type="InterPro" id="IPR001633">
    <property type="entry name" value="EAL_dom"/>
</dbReference>
<dbReference type="InterPro" id="IPR000700">
    <property type="entry name" value="PAS-assoc_C"/>
</dbReference>
<protein>
    <submittedName>
        <fullName evidence="5">EAL domain-containing protein</fullName>
    </submittedName>
</protein>
<feature type="domain" description="PAS" evidence="1">
    <location>
        <begin position="288"/>
        <end position="342"/>
    </location>
</feature>
<dbReference type="GO" id="GO:0006355">
    <property type="term" value="P:regulation of DNA-templated transcription"/>
    <property type="evidence" value="ECO:0007669"/>
    <property type="project" value="InterPro"/>
</dbReference>
<dbReference type="SMART" id="SM00086">
    <property type="entry name" value="PAC"/>
    <property type="match status" value="3"/>
</dbReference>
<dbReference type="EMBL" id="SRPF01000003">
    <property type="protein sequence ID" value="TGN39188.1"/>
    <property type="molecule type" value="Genomic_DNA"/>
</dbReference>
<dbReference type="AlphaFoldDB" id="A0A4Z1C8B8"/>
<dbReference type="PROSITE" id="PS50887">
    <property type="entry name" value="GGDEF"/>
    <property type="match status" value="1"/>
</dbReference>
<dbReference type="PROSITE" id="PS50112">
    <property type="entry name" value="PAS"/>
    <property type="match status" value="3"/>
</dbReference>
<sequence>MCDQVSVMNANVRQAISDLLDLSASAGGYRWMAVLADLSPDAVVHPPEDHGRISPYLNARKEFLNHAADEPVDLGTLIPATGLHADQPGTDSFQPGFFTAIGLFDKAGNRQGSLIALDSSPKELSERQKTAIARIARLAETHIEAGAIEDLNQQLLSQSSQVAFLSEIARQISNGVVVTDENGLVTWVNRGFEKISGYLFDEMVGKKPGTVLQGELTDPETIAWMGKCLAERKPFTVDLINYHRNRTAYWVRIQCQPLESGNGAQRGFIAIQTDINAEKHNQERFEHSLRLNRAILETLYDAVITTDIRGKIRTANPALETMFGYPEKDLIGKPISKLMPPDVASHHSGYMKTYAAGQSKSIEIMGNARAVQGLRKDGSRFPLRIAVTETTVNHERLLIAAIHDISASEEAKADLQRFRKTLDSTLDCVFMFEADSLKFFYLNRGAVNQLGYTRKELLNMHPYDIKPHFPEKTFRKMVAPLVNGKVPRLNFQTVHRHKDGHDIPVDVSLQYIRLKNEPPRFIAIVRDVSEQQRHQKEIEHLAYFDPLTNLPNRRLIRQRLKESMETSSESGCFGAVLLSDLDDFKNINDTLGHRHGDDFLVEISSRFSAVLGQDKSLSRLGGDEFLIVLNTDQQDRSAAIQQVTDVGRQLLAASVQATETLGSARPVSTSIGIVLFDDTSVSASELMRRADIAMYDAKRKGKNSFSIFDNAMQQSLLDEHTLTADLNIALGRTHEIEPWFQPKVDQLGRFTGFEALVRWNHPERGLMNPGDFIDLAERKNLIIPLSDHVLRHACQQMSDWRRQFDIDSWTVSVNISQSQLAMRDFPEKVEKVLAATGLPARALLLEITETVVAENIYHSIRQMELIRALGVQFSLDDFGTGYSSLSYLRQLPIDELKIDKTFVDSLLHDEEGYAIVRAILSLAHSLKLSVVAEGIEEQPQWQELKTLGCEGFQGYLFSRPCPASQITEELGKQGLTITPG</sequence>
<dbReference type="CDD" id="cd01948">
    <property type="entry name" value="EAL"/>
    <property type="match status" value="1"/>
</dbReference>
<dbReference type="NCBIfam" id="TIGR00254">
    <property type="entry name" value="GGDEF"/>
    <property type="match status" value="1"/>
</dbReference>
<dbReference type="SMART" id="SM00052">
    <property type="entry name" value="EAL"/>
    <property type="match status" value="1"/>
</dbReference>
<dbReference type="Pfam" id="PF00990">
    <property type="entry name" value="GGDEF"/>
    <property type="match status" value="1"/>
</dbReference>
<dbReference type="SMART" id="SM00091">
    <property type="entry name" value="PAS"/>
    <property type="match status" value="3"/>
</dbReference>
<dbReference type="NCBIfam" id="TIGR00229">
    <property type="entry name" value="sensory_box"/>
    <property type="match status" value="3"/>
</dbReference>
<dbReference type="PROSITE" id="PS50113">
    <property type="entry name" value="PAC"/>
    <property type="match status" value="1"/>
</dbReference>
<dbReference type="Pfam" id="PF00563">
    <property type="entry name" value="EAL"/>
    <property type="match status" value="1"/>
</dbReference>
<dbReference type="InterPro" id="IPR013767">
    <property type="entry name" value="PAS_fold"/>
</dbReference>
<dbReference type="PROSITE" id="PS50883">
    <property type="entry name" value="EAL"/>
    <property type="match status" value="1"/>
</dbReference>
<feature type="domain" description="PAS" evidence="1">
    <location>
        <begin position="161"/>
        <end position="220"/>
    </location>
</feature>
<organism evidence="5 6">
    <name type="scientific">Marinobacter confluentis</name>
    <dbReference type="NCBI Taxonomy" id="1697557"/>
    <lineage>
        <taxon>Bacteria</taxon>
        <taxon>Pseudomonadati</taxon>
        <taxon>Pseudomonadota</taxon>
        <taxon>Gammaproteobacteria</taxon>
        <taxon>Pseudomonadales</taxon>
        <taxon>Marinobacteraceae</taxon>
        <taxon>Marinobacter</taxon>
    </lineage>
</organism>
<dbReference type="InterPro" id="IPR052155">
    <property type="entry name" value="Biofilm_reg_signaling"/>
</dbReference>
<dbReference type="InterPro" id="IPR000160">
    <property type="entry name" value="GGDEF_dom"/>
</dbReference>
<evidence type="ECO:0000259" key="1">
    <source>
        <dbReference type="PROSITE" id="PS50112"/>
    </source>
</evidence>
<dbReference type="OrthoDB" id="9812358at2"/>
<dbReference type="Proteomes" id="UP000298325">
    <property type="component" value="Unassembled WGS sequence"/>
</dbReference>
<reference evidence="5 6" key="1">
    <citation type="submission" date="2019-04" db="EMBL/GenBank/DDBJ databases">
        <authorList>
            <person name="Park S."/>
            <person name="Yoon J.-H."/>
        </authorList>
    </citation>
    <scope>NUCLEOTIDE SEQUENCE [LARGE SCALE GENOMIC DNA]</scope>
    <source>
        <strain evidence="5 6">HJM-18</strain>
    </source>
</reference>
<evidence type="ECO:0000259" key="2">
    <source>
        <dbReference type="PROSITE" id="PS50113"/>
    </source>
</evidence>
<dbReference type="InterPro" id="IPR035919">
    <property type="entry name" value="EAL_sf"/>
</dbReference>
<dbReference type="CDD" id="cd00130">
    <property type="entry name" value="PAS"/>
    <property type="match status" value="3"/>
</dbReference>
<dbReference type="InterPro" id="IPR001610">
    <property type="entry name" value="PAC"/>
</dbReference>
<keyword evidence="6" id="KW-1185">Reference proteome</keyword>
<dbReference type="SUPFAM" id="SSF55785">
    <property type="entry name" value="PYP-like sensor domain (PAS domain)"/>
    <property type="match status" value="3"/>
</dbReference>
<proteinExistence type="predicted"/>
<dbReference type="Gene3D" id="3.20.20.450">
    <property type="entry name" value="EAL domain"/>
    <property type="match status" value="1"/>
</dbReference>
<gene>
    <name evidence="5" type="ORF">E5Q11_11070</name>
</gene>
<dbReference type="InterPro" id="IPR043128">
    <property type="entry name" value="Rev_trsase/Diguanyl_cyclase"/>
</dbReference>
<dbReference type="SMART" id="SM00267">
    <property type="entry name" value="GGDEF"/>
    <property type="match status" value="1"/>
</dbReference>
<dbReference type="InterPro" id="IPR035965">
    <property type="entry name" value="PAS-like_dom_sf"/>
</dbReference>
<dbReference type="PANTHER" id="PTHR44757:SF2">
    <property type="entry name" value="BIOFILM ARCHITECTURE MAINTENANCE PROTEIN MBAA"/>
    <property type="match status" value="1"/>
</dbReference>
<evidence type="ECO:0000259" key="3">
    <source>
        <dbReference type="PROSITE" id="PS50883"/>
    </source>
</evidence>
<dbReference type="Pfam" id="PF13426">
    <property type="entry name" value="PAS_9"/>
    <property type="match status" value="2"/>
</dbReference>
<dbReference type="PANTHER" id="PTHR44757">
    <property type="entry name" value="DIGUANYLATE CYCLASE DGCP"/>
    <property type="match status" value="1"/>
</dbReference>
<feature type="domain" description="GGDEF" evidence="4">
    <location>
        <begin position="572"/>
        <end position="710"/>
    </location>
</feature>
<name>A0A4Z1C8B8_9GAMM</name>
<feature type="domain" description="PAC" evidence="2">
    <location>
        <begin position="233"/>
        <end position="287"/>
    </location>
</feature>
<dbReference type="InterPro" id="IPR029787">
    <property type="entry name" value="Nucleotide_cyclase"/>
</dbReference>
<dbReference type="InterPro" id="IPR000014">
    <property type="entry name" value="PAS"/>
</dbReference>
<dbReference type="Pfam" id="PF00989">
    <property type="entry name" value="PAS"/>
    <property type="match status" value="1"/>
</dbReference>
<dbReference type="Gene3D" id="3.30.70.270">
    <property type="match status" value="1"/>
</dbReference>
<accession>A0A4Z1C8B8</accession>
<evidence type="ECO:0000313" key="5">
    <source>
        <dbReference type="EMBL" id="TGN39188.1"/>
    </source>
</evidence>
<dbReference type="CDD" id="cd01949">
    <property type="entry name" value="GGDEF"/>
    <property type="match status" value="1"/>
</dbReference>
<feature type="domain" description="PAS" evidence="1">
    <location>
        <begin position="414"/>
        <end position="459"/>
    </location>
</feature>
<dbReference type="SUPFAM" id="SSF55073">
    <property type="entry name" value="Nucleotide cyclase"/>
    <property type="match status" value="1"/>
</dbReference>